<evidence type="ECO:0000256" key="1">
    <source>
        <dbReference type="SAM" id="MobiDB-lite"/>
    </source>
</evidence>
<name>A0ABN9XXY0_9DINO</name>
<feature type="region of interest" description="Disordered" evidence="1">
    <location>
        <begin position="87"/>
        <end position="109"/>
    </location>
</feature>
<protein>
    <submittedName>
        <fullName evidence="2">Uncharacterized protein</fullName>
    </submittedName>
</protein>
<feature type="compositionally biased region" description="Low complexity" evidence="1">
    <location>
        <begin position="11"/>
        <end position="22"/>
    </location>
</feature>
<keyword evidence="3" id="KW-1185">Reference proteome</keyword>
<feature type="non-terminal residue" evidence="2">
    <location>
        <position position="109"/>
    </location>
</feature>
<gene>
    <name evidence="2" type="ORF">PCOR1329_LOCUS79871</name>
</gene>
<dbReference type="EMBL" id="CAUYUJ010021262">
    <property type="protein sequence ID" value="CAK0903581.1"/>
    <property type="molecule type" value="Genomic_DNA"/>
</dbReference>
<sequence>RRASSSAPWTRTASRSRSGIRAASCTRRRCRAALEIQVHGVPREEGVRPLWEDGVRVPPVEQGVQVRRREVRLRFRVLRLRARLRGAPRARHGRDVQRPGALQRHPRTL</sequence>
<evidence type="ECO:0000313" key="2">
    <source>
        <dbReference type="EMBL" id="CAK0903581.1"/>
    </source>
</evidence>
<dbReference type="Proteomes" id="UP001189429">
    <property type="component" value="Unassembled WGS sequence"/>
</dbReference>
<reference evidence="2" key="1">
    <citation type="submission" date="2023-10" db="EMBL/GenBank/DDBJ databases">
        <authorList>
            <person name="Chen Y."/>
            <person name="Shah S."/>
            <person name="Dougan E. K."/>
            <person name="Thang M."/>
            <person name="Chan C."/>
        </authorList>
    </citation>
    <scope>NUCLEOTIDE SEQUENCE [LARGE SCALE GENOMIC DNA]</scope>
</reference>
<feature type="non-terminal residue" evidence="2">
    <location>
        <position position="1"/>
    </location>
</feature>
<evidence type="ECO:0000313" key="3">
    <source>
        <dbReference type="Proteomes" id="UP001189429"/>
    </source>
</evidence>
<proteinExistence type="predicted"/>
<feature type="region of interest" description="Disordered" evidence="1">
    <location>
        <begin position="1"/>
        <end position="22"/>
    </location>
</feature>
<organism evidence="2 3">
    <name type="scientific">Prorocentrum cordatum</name>
    <dbReference type="NCBI Taxonomy" id="2364126"/>
    <lineage>
        <taxon>Eukaryota</taxon>
        <taxon>Sar</taxon>
        <taxon>Alveolata</taxon>
        <taxon>Dinophyceae</taxon>
        <taxon>Prorocentrales</taxon>
        <taxon>Prorocentraceae</taxon>
        <taxon>Prorocentrum</taxon>
    </lineage>
</organism>
<accession>A0ABN9XXY0</accession>
<comment type="caution">
    <text evidence="2">The sequence shown here is derived from an EMBL/GenBank/DDBJ whole genome shotgun (WGS) entry which is preliminary data.</text>
</comment>